<dbReference type="GO" id="GO:0003700">
    <property type="term" value="F:DNA-binding transcription factor activity"/>
    <property type="evidence" value="ECO:0007669"/>
    <property type="project" value="InterPro"/>
</dbReference>
<sequence length="103" mass="11239">RVLKGAGNPISTSVIRERLLDKMADTSRMVERLYQKGLVLRSSCKFDKRLVDVSISPEGEKLLSGLKNINPGLDEILAGLTEEEAEMLSGLLDKARGGVRLDG</sequence>
<name>A0A955KXM5_9BACT</name>
<dbReference type="PANTHER" id="PTHR33164:SF43">
    <property type="entry name" value="HTH-TYPE TRANSCRIPTIONAL REPRESSOR YETL"/>
    <property type="match status" value="1"/>
</dbReference>
<protein>
    <submittedName>
        <fullName evidence="2">MarR family transcriptional regulator</fullName>
    </submittedName>
</protein>
<dbReference type="InterPro" id="IPR036388">
    <property type="entry name" value="WH-like_DNA-bd_sf"/>
</dbReference>
<dbReference type="Proteomes" id="UP000741282">
    <property type="component" value="Unassembled WGS sequence"/>
</dbReference>
<dbReference type="PRINTS" id="PR00598">
    <property type="entry name" value="HTHMARR"/>
</dbReference>
<dbReference type="InterPro" id="IPR039422">
    <property type="entry name" value="MarR/SlyA-like"/>
</dbReference>
<dbReference type="PANTHER" id="PTHR33164">
    <property type="entry name" value="TRANSCRIPTIONAL REGULATOR, MARR FAMILY"/>
    <property type="match status" value="1"/>
</dbReference>
<dbReference type="InterPro" id="IPR000835">
    <property type="entry name" value="HTH_MarR-typ"/>
</dbReference>
<reference evidence="2" key="1">
    <citation type="submission" date="2020-04" db="EMBL/GenBank/DDBJ databases">
        <authorList>
            <person name="Zhang T."/>
        </authorList>
    </citation>
    <scope>NUCLEOTIDE SEQUENCE</scope>
    <source>
        <strain evidence="2">HKST-UBA17</strain>
    </source>
</reference>
<evidence type="ECO:0000313" key="2">
    <source>
        <dbReference type="EMBL" id="MCA9377284.1"/>
    </source>
</evidence>
<reference evidence="2" key="2">
    <citation type="journal article" date="2021" name="Microbiome">
        <title>Successional dynamics and alternative stable states in a saline activated sludge microbial community over 9 years.</title>
        <authorList>
            <person name="Wang Y."/>
            <person name="Ye J."/>
            <person name="Ju F."/>
            <person name="Liu L."/>
            <person name="Boyd J.A."/>
            <person name="Deng Y."/>
            <person name="Parks D.H."/>
            <person name="Jiang X."/>
            <person name="Yin X."/>
            <person name="Woodcroft B.J."/>
            <person name="Tyson G.W."/>
            <person name="Hugenholtz P."/>
            <person name="Polz M.F."/>
            <person name="Zhang T."/>
        </authorList>
    </citation>
    <scope>NUCLEOTIDE SEQUENCE</scope>
    <source>
        <strain evidence="2">HKST-UBA17</strain>
    </source>
</reference>
<dbReference type="GO" id="GO:0006950">
    <property type="term" value="P:response to stress"/>
    <property type="evidence" value="ECO:0007669"/>
    <property type="project" value="TreeGrafter"/>
</dbReference>
<organism evidence="2 3">
    <name type="scientific">Candidatus Dojkabacteria bacterium</name>
    <dbReference type="NCBI Taxonomy" id="2099670"/>
    <lineage>
        <taxon>Bacteria</taxon>
        <taxon>Candidatus Dojkabacteria</taxon>
    </lineage>
</organism>
<feature type="non-terminal residue" evidence="2">
    <location>
        <position position="1"/>
    </location>
</feature>
<dbReference type="SUPFAM" id="SSF46785">
    <property type="entry name" value="Winged helix' DNA-binding domain"/>
    <property type="match status" value="1"/>
</dbReference>
<dbReference type="EMBL" id="JAGQLN010000048">
    <property type="protein sequence ID" value="MCA9377284.1"/>
    <property type="molecule type" value="Genomic_DNA"/>
</dbReference>
<comment type="caution">
    <text evidence="2">The sequence shown here is derived from an EMBL/GenBank/DDBJ whole genome shotgun (WGS) entry which is preliminary data.</text>
</comment>
<dbReference type="PROSITE" id="PS50995">
    <property type="entry name" value="HTH_MARR_2"/>
    <property type="match status" value="1"/>
</dbReference>
<accession>A0A955KXM5</accession>
<dbReference type="Gene3D" id="1.10.10.10">
    <property type="entry name" value="Winged helix-like DNA-binding domain superfamily/Winged helix DNA-binding domain"/>
    <property type="match status" value="1"/>
</dbReference>
<dbReference type="AlphaFoldDB" id="A0A955KXM5"/>
<evidence type="ECO:0000313" key="3">
    <source>
        <dbReference type="Proteomes" id="UP000741282"/>
    </source>
</evidence>
<gene>
    <name evidence="2" type="ORF">KC685_05200</name>
</gene>
<feature type="domain" description="HTH marR-type" evidence="1">
    <location>
        <begin position="1"/>
        <end position="97"/>
    </location>
</feature>
<evidence type="ECO:0000259" key="1">
    <source>
        <dbReference type="PROSITE" id="PS50995"/>
    </source>
</evidence>
<proteinExistence type="predicted"/>
<dbReference type="InterPro" id="IPR036390">
    <property type="entry name" value="WH_DNA-bd_sf"/>
</dbReference>